<keyword evidence="2" id="KW-1185">Reference proteome</keyword>
<dbReference type="EMBL" id="CAGI01000160">
    <property type="protein sequence ID" value="CCF51046.1"/>
    <property type="molecule type" value="Genomic_DNA"/>
</dbReference>
<organism evidence="1 2">
    <name type="scientific">Ustilago hordei</name>
    <name type="common">Barley covered smut fungus</name>
    <dbReference type="NCBI Taxonomy" id="120017"/>
    <lineage>
        <taxon>Eukaryota</taxon>
        <taxon>Fungi</taxon>
        <taxon>Dikarya</taxon>
        <taxon>Basidiomycota</taxon>
        <taxon>Ustilaginomycotina</taxon>
        <taxon>Ustilaginomycetes</taxon>
        <taxon>Ustilaginales</taxon>
        <taxon>Ustilaginaceae</taxon>
        <taxon>Ustilago</taxon>
    </lineage>
</organism>
<evidence type="ECO:0000313" key="1">
    <source>
        <dbReference type="EMBL" id="CCF51046.1"/>
    </source>
</evidence>
<proteinExistence type="predicted"/>
<comment type="caution">
    <text evidence="1">The sequence shown here is derived from an EMBL/GenBank/DDBJ whole genome shotgun (WGS) entry which is preliminary data.</text>
</comment>
<dbReference type="HOGENOM" id="CLU_052083_0_0_1"/>
<accession>I2FVV3</accession>
<evidence type="ECO:0000313" key="2">
    <source>
        <dbReference type="Proteomes" id="UP000006174"/>
    </source>
</evidence>
<sequence length="432" mass="47585">MVTSPYQTRSKTVVSTPHPKVTAAPSHRCRIMVWLCSHKGPVAGTSPPASPIPARVADPLASPVALSPLEPLFLGMDDDTIIPSPLPSPFLACAVDLYMVDARHPAVEMMMPEHQATWEAKLAWTPTLPPDANDIVDAVLVLAQAATLEYCPNMQPLTPPPHWVGCWTPPPPPPNHHLPMNGEIAGWAEQFVVVDLVAQIADCHFPLDWDVPIGSLPERHLHCLVMLCCFASAFTNLFGEQHRIPCACTHCYLAGLGHCECTFPAHLGMEHWGDRTPSLQPCGSHQTKQAHLMVADGYGPGFIWLEEQVLDPVMTPRQVMAMQVVWHLPNPSLVSSILQTLQVFMAHHNNLYSEHQLHELVMVSGGSQTLSTIGWLPRLKNKWLVRFWLPLLFPQTMSTCSDIAVMGQDVQKSGRSIKTYEGSTGIEELGRS</sequence>
<name>I2FVV3_USTHO</name>
<reference evidence="1 2" key="1">
    <citation type="journal article" date="2012" name="Plant Cell">
        <title>Genome comparison of barley and maize smut fungi reveals targeted loss of RNA silencing components and species-specific presence of transposable elements.</title>
        <authorList>
            <person name="Laurie J.D."/>
            <person name="Ali S."/>
            <person name="Linning R."/>
            <person name="Mannhaupt G."/>
            <person name="Wong P."/>
            <person name="Gueldener U."/>
            <person name="Muensterkoetter M."/>
            <person name="Moore R."/>
            <person name="Kahmann R."/>
            <person name="Bakkeren G."/>
            <person name="Schirawski J."/>
        </authorList>
    </citation>
    <scope>NUCLEOTIDE SEQUENCE [LARGE SCALE GENOMIC DNA]</scope>
    <source>
        <strain evidence="2">Uh4875-4</strain>
    </source>
</reference>
<protein>
    <submittedName>
        <fullName evidence="1">Uncharacterized protein</fullName>
    </submittedName>
</protein>
<dbReference type="eggNOG" id="ENOG502RE5U">
    <property type="taxonomic scope" value="Eukaryota"/>
</dbReference>
<gene>
    <name evidence="1" type="ORF">UHOR_14761</name>
</gene>
<dbReference type="Proteomes" id="UP000006174">
    <property type="component" value="Unassembled WGS sequence"/>
</dbReference>
<dbReference type="AlphaFoldDB" id="I2FVV3"/>